<dbReference type="SUPFAM" id="SSF48371">
    <property type="entry name" value="ARM repeat"/>
    <property type="match status" value="1"/>
</dbReference>
<dbReference type="EnsemblMetazoa" id="AAEL006407-RA">
    <property type="protein sequence ID" value="AAEL006407-PA"/>
    <property type="gene ID" value="AAEL006407"/>
</dbReference>
<dbReference type="AlphaFoldDB" id="A0A1S4FDE0"/>
<protein>
    <submittedName>
        <fullName evidence="1">Uncharacterized protein</fullName>
    </submittedName>
</protein>
<evidence type="ECO:0000313" key="2">
    <source>
        <dbReference type="Proteomes" id="UP000008820"/>
    </source>
</evidence>
<keyword evidence="2" id="KW-1185">Reference proteome</keyword>
<gene>
    <name evidence="1" type="primary">5567974</name>
</gene>
<dbReference type="InterPro" id="IPR016024">
    <property type="entry name" value="ARM-type_fold"/>
</dbReference>
<proteinExistence type="predicted"/>
<dbReference type="VEuPathDB" id="VectorBase:AAEL006407"/>
<evidence type="ECO:0000313" key="1">
    <source>
        <dbReference type="EnsemblMetazoa" id="AAEL006407-PA"/>
    </source>
</evidence>
<dbReference type="Proteomes" id="UP000008820">
    <property type="component" value="Chromosome 2"/>
</dbReference>
<dbReference type="PANTHER" id="PTHR16356">
    <property type="entry name" value="TRANSMEMBRANE AND COILED-COIL DOMAIN-CONTAINING PROTEIN 6 TMCO6"/>
    <property type="match status" value="1"/>
</dbReference>
<dbReference type="OrthoDB" id="21522at2759"/>
<dbReference type="PANTHER" id="PTHR16356:SF1">
    <property type="entry name" value="TRANSMEMBRANE AND COILED-COIL DOMAIN-CONTAINING PROTEIN 6"/>
    <property type="match status" value="1"/>
</dbReference>
<organism evidence="1 2">
    <name type="scientific">Aedes aegypti</name>
    <name type="common">Yellowfever mosquito</name>
    <name type="synonym">Culex aegypti</name>
    <dbReference type="NCBI Taxonomy" id="7159"/>
    <lineage>
        <taxon>Eukaryota</taxon>
        <taxon>Metazoa</taxon>
        <taxon>Ecdysozoa</taxon>
        <taxon>Arthropoda</taxon>
        <taxon>Hexapoda</taxon>
        <taxon>Insecta</taxon>
        <taxon>Pterygota</taxon>
        <taxon>Neoptera</taxon>
        <taxon>Endopterygota</taxon>
        <taxon>Diptera</taxon>
        <taxon>Nematocera</taxon>
        <taxon>Culicoidea</taxon>
        <taxon>Culicidae</taxon>
        <taxon>Culicinae</taxon>
        <taxon>Aedini</taxon>
        <taxon>Aedes</taxon>
        <taxon>Stegomyia</taxon>
    </lineage>
</organism>
<dbReference type="InterPro" id="IPR011989">
    <property type="entry name" value="ARM-like"/>
</dbReference>
<accession>A0A1S4FDE0</accession>
<dbReference type="Gene3D" id="1.25.10.10">
    <property type="entry name" value="Leucine-rich Repeat Variant"/>
    <property type="match status" value="1"/>
</dbReference>
<sequence>MEPVVARPEPRHRELLRSETRWDRQRHRKAELDVNRAGLGELLHEVQQIENVSGQEIKGLASRIKRRKHADAKDLVKLSYGFQQSGENISEFVRITGAINVLVKEFTGHDSDLQLLAGECLCNLTLGDDVCCEKVATFAGTYLITFLENVNNKRLNHLCIWTIQNIISSGKKSMQVLHSQGVTATLCRLLEETENNELLQDILLAISLILAHDNEFLSNEQILATLLPQLVTKCPQFGTIKLIYLGLTLTNFETLDITIPPLIIKHCVEFFASTFRENNENHLGTLLGIRILSNLVAKSDINSELLLNECQSLQVKLSSMFNFYSENGHDKICKELLWLLGNVYKSTPSQLREQYLLYDNFISELVVPKAVLDTER</sequence>
<reference evidence="1 2" key="1">
    <citation type="submission" date="2017-06" db="EMBL/GenBank/DDBJ databases">
        <title>Aedes aegypti genome working group (AGWG) sequencing and assembly.</title>
        <authorList>
            <consortium name="Aedes aegypti Genome Working Group (AGWG)"/>
            <person name="Matthews B.J."/>
        </authorList>
    </citation>
    <scope>NUCLEOTIDE SEQUENCE [LARGE SCALE GENOMIC DNA]</scope>
    <source>
        <strain evidence="1 2">LVP_AGWG</strain>
    </source>
</reference>
<dbReference type="InParanoid" id="A0A1S4FDE0"/>
<name>A0A1S4FDE0_AEDAE</name>
<reference evidence="1" key="2">
    <citation type="submission" date="2020-05" db="UniProtKB">
        <authorList>
            <consortium name="EnsemblMetazoa"/>
        </authorList>
    </citation>
    <scope>IDENTIFICATION</scope>
    <source>
        <strain evidence="1">LVP_AGWG</strain>
    </source>
</reference>